<sequence>MKGEGNKSLTLTTSLRFLTGIPSSWSRLARCPSWPSFNTLFLPPAAGSGSSSQQISQSWS</sequence>
<reference evidence="1" key="1">
    <citation type="submission" date="2023-09" db="UniProtKB">
        <authorList>
            <consortium name="Ensembl"/>
        </authorList>
    </citation>
    <scope>IDENTIFICATION</scope>
</reference>
<proteinExistence type="predicted"/>
<name>A0A3B5ACY4_9TELE</name>
<evidence type="ECO:0000313" key="1">
    <source>
        <dbReference type="Ensembl" id="ENSSPAP00000018236.1"/>
    </source>
</evidence>
<accession>A0A3B5ACY4</accession>
<protein>
    <submittedName>
        <fullName evidence="1">Uncharacterized protein</fullName>
    </submittedName>
</protein>
<organism evidence="1">
    <name type="scientific">Stegastes partitus</name>
    <name type="common">bicolor damselfish</name>
    <dbReference type="NCBI Taxonomy" id="144197"/>
    <lineage>
        <taxon>Eukaryota</taxon>
        <taxon>Metazoa</taxon>
        <taxon>Chordata</taxon>
        <taxon>Craniata</taxon>
        <taxon>Vertebrata</taxon>
        <taxon>Euteleostomi</taxon>
        <taxon>Actinopterygii</taxon>
        <taxon>Neopterygii</taxon>
        <taxon>Teleostei</taxon>
        <taxon>Neoteleostei</taxon>
        <taxon>Acanthomorphata</taxon>
        <taxon>Ovalentaria</taxon>
        <taxon>Pomacentridae</taxon>
        <taxon>Stegastes</taxon>
    </lineage>
</organism>
<dbReference type="Ensembl" id="ENSSPAT00000018514.1">
    <property type="protein sequence ID" value="ENSSPAP00000018236.1"/>
    <property type="gene ID" value="ENSSPAG00000013763.1"/>
</dbReference>
<dbReference type="AlphaFoldDB" id="A0A3B5ACY4"/>